<protein>
    <submittedName>
        <fullName evidence="1">Uncharacterized protein</fullName>
    </submittedName>
</protein>
<evidence type="ECO:0000313" key="1">
    <source>
        <dbReference type="EMBL" id="KAK2872197.1"/>
    </source>
</evidence>
<evidence type="ECO:0000313" key="2">
    <source>
        <dbReference type="Proteomes" id="UP001187343"/>
    </source>
</evidence>
<dbReference type="EMBL" id="JAUYZG010000022">
    <property type="protein sequence ID" value="KAK2872197.1"/>
    <property type="molecule type" value="Genomic_DNA"/>
</dbReference>
<dbReference type="Proteomes" id="UP001187343">
    <property type="component" value="Unassembled WGS sequence"/>
</dbReference>
<organism evidence="1 2">
    <name type="scientific">Cirrhinus molitorella</name>
    <name type="common">mud carp</name>
    <dbReference type="NCBI Taxonomy" id="172907"/>
    <lineage>
        <taxon>Eukaryota</taxon>
        <taxon>Metazoa</taxon>
        <taxon>Chordata</taxon>
        <taxon>Craniata</taxon>
        <taxon>Vertebrata</taxon>
        <taxon>Euteleostomi</taxon>
        <taxon>Actinopterygii</taxon>
        <taxon>Neopterygii</taxon>
        <taxon>Teleostei</taxon>
        <taxon>Ostariophysi</taxon>
        <taxon>Cypriniformes</taxon>
        <taxon>Cyprinidae</taxon>
        <taxon>Labeoninae</taxon>
        <taxon>Labeonini</taxon>
        <taxon>Cirrhinus</taxon>
    </lineage>
</organism>
<keyword evidence="2" id="KW-1185">Reference proteome</keyword>
<name>A0AA88P181_9TELE</name>
<proteinExistence type="predicted"/>
<comment type="caution">
    <text evidence="1">The sequence shown here is derived from an EMBL/GenBank/DDBJ whole genome shotgun (WGS) entry which is preliminary data.</text>
</comment>
<accession>A0AA88P181</accession>
<reference evidence="1" key="1">
    <citation type="submission" date="2023-08" db="EMBL/GenBank/DDBJ databases">
        <title>Chromosome-level Genome Assembly of mud carp (Cirrhinus molitorella).</title>
        <authorList>
            <person name="Liu H."/>
        </authorList>
    </citation>
    <scope>NUCLEOTIDE SEQUENCE</scope>
    <source>
        <strain evidence="1">Prfri</strain>
        <tissue evidence="1">Muscle</tissue>
    </source>
</reference>
<dbReference type="AlphaFoldDB" id="A0AA88P181"/>
<gene>
    <name evidence="1" type="ORF">Q8A67_022094</name>
</gene>
<sequence length="128" mass="14158">MTQNKKRNACLDEQAFTVRHGRLRNNSKLQRFCEFLPPSAALVRLKGPFCSSDQSTIKMEALQLPGTSGVLKNNLKRSTLLLQESTRSHVRLLSEACNQSKISKRILGGTSETKLATASFATQSLHGQ</sequence>